<sequence length="192" mass="21174">MSLSHTITDLFRPFLLDDASRTKRVQSFSAPDSTPEAVYVASVNQLKRLILVYMTNFATPSYTFLWHTALLYVANATLRDAPNRGWREWFQICLAGYENLSGSFRVAGTIAQGLLAMAVRNRAMGSAEAGQMAKQLKAKTAAFGKGEDGRGSLILDLDLAMTNPLDAQMGALAARLNELVLFQEFTTTEEDR</sequence>
<organism evidence="1 2">
    <name type="scientific">Pleurostoma richardsiae</name>
    <dbReference type="NCBI Taxonomy" id="41990"/>
    <lineage>
        <taxon>Eukaryota</taxon>
        <taxon>Fungi</taxon>
        <taxon>Dikarya</taxon>
        <taxon>Ascomycota</taxon>
        <taxon>Pezizomycotina</taxon>
        <taxon>Sordariomycetes</taxon>
        <taxon>Sordariomycetidae</taxon>
        <taxon>Calosphaeriales</taxon>
        <taxon>Pleurostomataceae</taxon>
        <taxon>Pleurostoma</taxon>
    </lineage>
</organism>
<evidence type="ECO:0000313" key="2">
    <source>
        <dbReference type="Proteomes" id="UP001174694"/>
    </source>
</evidence>
<keyword evidence="2" id="KW-1185">Reference proteome</keyword>
<gene>
    <name evidence="1" type="ORF">NKR23_g12278</name>
</gene>
<reference evidence="1" key="1">
    <citation type="submission" date="2022-07" db="EMBL/GenBank/DDBJ databases">
        <title>Fungi with potential for degradation of polypropylene.</title>
        <authorList>
            <person name="Gostincar C."/>
        </authorList>
    </citation>
    <scope>NUCLEOTIDE SEQUENCE</scope>
    <source>
        <strain evidence="1">EXF-13308</strain>
    </source>
</reference>
<comment type="caution">
    <text evidence="1">The sequence shown here is derived from an EMBL/GenBank/DDBJ whole genome shotgun (WGS) entry which is preliminary data.</text>
</comment>
<accession>A0AA38R1L8</accession>
<proteinExistence type="predicted"/>
<protein>
    <submittedName>
        <fullName evidence="1">Uncharacterized protein</fullName>
    </submittedName>
</protein>
<evidence type="ECO:0000313" key="1">
    <source>
        <dbReference type="EMBL" id="KAJ9130273.1"/>
    </source>
</evidence>
<name>A0AA38R1L8_9PEZI</name>
<dbReference type="Proteomes" id="UP001174694">
    <property type="component" value="Unassembled WGS sequence"/>
</dbReference>
<dbReference type="AlphaFoldDB" id="A0AA38R1L8"/>
<dbReference type="EMBL" id="JANBVO010000097">
    <property type="protein sequence ID" value="KAJ9130273.1"/>
    <property type="molecule type" value="Genomic_DNA"/>
</dbReference>